<dbReference type="Pfam" id="PF01555">
    <property type="entry name" value="N6_N4_Mtase"/>
    <property type="match status" value="1"/>
</dbReference>
<dbReference type="InterPro" id="IPR003115">
    <property type="entry name" value="ParB_N"/>
</dbReference>
<dbReference type="GO" id="GO:0032259">
    <property type="term" value="P:methylation"/>
    <property type="evidence" value="ECO:0007669"/>
    <property type="project" value="UniProtKB-KW"/>
</dbReference>
<protein>
    <recommendedName>
        <fullName evidence="3">Methyltransferase</fullName>
        <ecNumber evidence="3">2.1.1.-</ecNumber>
    </recommendedName>
</protein>
<sequence>METSSLKIEYWPISRLLPYARNPRKNDHAVDQMASVIAEFGFRIPIVARSTGEIVDGHLRLKGAQKLGLETVPVTLADELSDAQIKAFRIMANRSATWAEWDDQLLSLELSELEELGYDLTLTGFSDDELDQLLMNPADKEGMTDEDAVPEPTEHSVSRMGDVWLMGNHRLLCGDATEAESYKLLLGSELADMTFCDPPYGVNYANNAKDKLRGKHRPILNDNLGSEFRPFLEAACSNILSVTKGAVYIAMSSSELDTLQAAFRSAGGKWSTFIIWAKNTFTLGRSDYQRQYEPILYGWREGADHFWCGARDQGDVWHINKPIKNDLHPTMKPVELVERAILNSSKSRDIVLDPFGGSGATLIAAEKSGRQARLIELDPKYVDVIVRRWQDWSGKQATRESDGVLFDNQAAHDSSTISQ</sequence>
<dbReference type="SUPFAM" id="SSF110849">
    <property type="entry name" value="ParB/Sulfiredoxin"/>
    <property type="match status" value="1"/>
</dbReference>
<dbReference type="InterPro" id="IPR002941">
    <property type="entry name" value="DNA_methylase_N4/N6"/>
</dbReference>
<evidence type="ECO:0000313" key="5">
    <source>
        <dbReference type="EMBL" id="SFM13355.1"/>
    </source>
</evidence>
<keyword evidence="6" id="KW-1185">Reference proteome</keyword>
<dbReference type="PIRSF" id="PIRSF036758">
    <property type="entry name" value="Aden_M_ParB"/>
    <property type="match status" value="1"/>
</dbReference>
<evidence type="ECO:0000259" key="4">
    <source>
        <dbReference type="SMART" id="SM00470"/>
    </source>
</evidence>
<dbReference type="RefSeq" id="WP_074904884.1">
    <property type="nucleotide sequence ID" value="NZ_FOUB01000014.1"/>
</dbReference>
<accession>A0A1I4ND80</accession>
<gene>
    <name evidence="5" type="ORF">SAMN05421863_101451</name>
</gene>
<dbReference type="OrthoDB" id="9816288at2"/>
<dbReference type="InterPro" id="IPR036086">
    <property type="entry name" value="ParB/Sulfiredoxin_sf"/>
</dbReference>
<dbReference type="Gene3D" id="3.90.1530.10">
    <property type="entry name" value="Conserved hypothetical protein from pyrococcus furiosus pfu- 392566-001, ParB domain"/>
    <property type="match status" value="1"/>
</dbReference>
<evidence type="ECO:0000313" key="6">
    <source>
        <dbReference type="Proteomes" id="UP000183287"/>
    </source>
</evidence>
<dbReference type="InterPro" id="IPR029063">
    <property type="entry name" value="SAM-dependent_MTases_sf"/>
</dbReference>
<dbReference type="SMART" id="SM00470">
    <property type="entry name" value="ParB"/>
    <property type="match status" value="1"/>
</dbReference>
<organism evidence="5 6">
    <name type="scientific">Nitrosomonas communis</name>
    <dbReference type="NCBI Taxonomy" id="44574"/>
    <lineage>
        <taxon>Bacteria</taxon>
        <taxon>Pseudomonadati</taxon>
        <taxon>Pseudomonadota</taxon>
        <taxon>Betaproteobacteria</taxon>
        <taxon>Nitrosomonadales</taxon>
        <taxon>Nitrosomonadaceae</taxon>
        <taxon>Nitrosomonas</taxon>
    </lineage>
</organism>
<keyword evidence="1 5" id="KW-0489">Methyltransferase</keyword>
<evidence type="ECO:0000256" key="3">
    <source>
        <dbReference type="RuleBase" id="RU362026"/>
    </source>
</evidence>
<dbReference type="InterPro" id="IPR015840">
    <property type="entry name" value="DNA_MeTrfase_ParB"/>
</dbReference>
<reference evidence="6" key="1">
    <citation type="submission" date="2016-10" db="EMBL/GenBank/DDBJ databases">
        <authorList>
            <person name="Varghese N."/>
            <person name="Submissions S."/>
        </authorList>
    </citation>
    <scope>NUCLEOTIDE SEQUENCE [LARGE SCALE GENOMIC DNA]</scope>
    <source>
        <strain evidence="6">Nm44</strain>
    </source>
</reference>
<dbReference type="InterPro" id="IPR001091">
    <property type="entry name" value="RM_Methyltransferase"/>
</dbReference>
<keyword evidence="2" id="KW-0808">Transferase</keyword>
<comment type="similarity">
    <text evidence="3">Belongs to the N(4)/N(6)-methyltransferase family.</text>
</comment>
<dbReference type="SUPFAM" id="SSF53335">
    <property type="entry name" value="S-adenosyl-L-methionine-dependent methyltransferases"/>
    <property type="match status" value="1"/>
</dbReference>
<evidence type="ECO:0000256" key="1">
    <source>
        <dbReference type="ARBA" id="ARBA00022603"/>
    </source>
</evidence>
<dbReference type="Proteomes" id="UP000183287">
    <property type="component" value="Unassembled WGS sequence"/>
</dbReference>
<dbReference type="PRINTS" id="PR00508">
    <property type="entry name" value="S21N4MTFRASE"/>
</dbReference>
<dbReference type="Pfam" id="PF02195">
    <property type="entry name" value="ParB_N"/>
    <property type="match status" value="1"/>
</dbReference>
<dbReference type="EMBL" id="FOUB01000014">
    <property type="protein sequence ID" value="SFM13355.1"/>
    <property type="molecule type" value="Genomic_DNA"/>
</dbReference>
<dbReference type="Gene3D" id="3.40.50.150">
    <property type="entry name" value="Vaccinia Virus protein VP39"/>
    <property type="match status" value="1"/>
</dbReference>
<dbReference type="EC" id="2.1.1.-" evidence="3"/>
<evidence type="ECO:0000256" key="2">
    <source>
        <dbReference type="ARBA" id="ARBA00022679"/>
    </source>
</evidence>
<dbReference type="AlphaFoldDB" id="A0A1I4ND80"/>
<proteinExistence type="inferred from homology"/>
<feature type="domain" description="ParB-like N-terminal" evidence="4">
    <location>
        <begin position="9"/>
        <end position="94"/>
    </location>
</feature>
<name>A0A1I4ND80_9PROT</name>
<dbReference type="GO" id="GO:0008170">
    <property type="term" value="F:N-methyltransferase activity"/>
    <property type="evidence" value="ECO:0007669"/>
    <property type="project" value="InterPro"/>
</dbReference>
<dbReference type="GO" id="GO:0003677">
    <property type="term" value="F:DNA binding"/>
    <property type="evidence" value="ECO:0007669"/>
    <property type="project" value="InterPro"/>
</dbReference>